<organism evidence="2 4">
    <name type="scientific">Cupriavidus campinensis</name>
    <dbReference type="NCBI Taxonomy" id="151783"/>
    <lineage>
        <taxon>Bacteria</taxon>
        <taxon>Pseudomonadati</taxon>
        <taxon>Pseudomonadota</taxon>
        <taxon>Betaproteobacteria</taxon>
        <taxon>Burkholderiales</taxon>
        <taxon>Burkholderiaceae</taxon>
        <taxon>Cupriavidus</taxon>
    </lineage>
</organism>
<evidence type="ECO:0000313" key="2">
    <source>
        <dbReference type="EMBL" id="URF07488.1"/>
    </source>
</evidence>
<reference evidence="2" key="2">
    <citation type="journal article" date="2022" name="Microbiol. Resour. Announc.">
        <title>Genome Sequence of Cupriavidus campinensis Strain G5, a Member of a Bacterial Consortium Capable of Polyethylene Degradation.</title>
        <authorList>
            <person name="Schneider B."/>
            <person name="Pfeiffer F."/>
            <person name="Dyall-Smith M."/>
            <person name="Kunte H.J."/>
        </authorList>
    </citation>
    <scope>NUCLEOTIDE SEQUENCE</scope>
    <source>
        <strain evidence="2">G5</strain>
    </source>
</reference>
<dbReference type="Proteomes" id="UP000318943">
    <property type="component" value="Unassembled WGS sequence"/>
</dbReference>
<reference evidence="2" key="3">
    <citation type="submission" date="2022-05" db="EMBL/GenBank/DDBJ databases">
        <authorList>
            <person name="Kunte H.-J."/>
        </authorList>
    </citation>
    <scope>NUCLEOTIDE SEQUENCE</scope>
    <source>
        <strain evidence="2">G5</strain>
    </source>
</reference>
<sequence length="344" mass="37998">MGILNWRLNGRRRASPHSSRELEALAQEICRLSPRLRLLPRYAQRLAPHLGTALDYVRTLIAGIPAPREASPQAWATDPYVHACFGTPHDVQLIFSRSADLQQFFETSPDATEAFAVLGMDMTEKRTLGVGLEGDVMRTDVLQTIVNFSDHQVRLCGRDKPALCRQIEGRMLDQLALQGLASAAAGGVGRDRRLQEMALLGKRLRFLEGEGEGVGMRAMLGGAAAPDPDEQARLRAQLAEGDANARTASVSKDSVNALESQLLSLQTTFSDAKSYFFIERRHIRLSRMNVVTGEDSMSPSDALEFTTASIPGDPPATRTFLLVRIPRAVMLTRMRLLEEAERYL</sequence>
<keyword evidence="3" id="KW-1185">Reference proteome</keyword>
<gene>
    <name evidence="1" type="ORF">FGG12_15230</name>
    <name evidence="2" type="ORF">M5D45_20010</name>
</gene>
<accession>A0AAE9I492</accession>
<dbReference type="KEGG" id="ccam:M5D45_20010"/>
<proteinExistence type="predicted"/>
<dbReference type="Proteomes" id="UP001056132">
    <property type="component" value="Chromosome 2"/>
</dbReference>
<protein>
    <submittedName>
        <fullName evidence="2">Uncharacterized protein</fullName>
    </submittedName>
</protein>
<evidence type="ECO:0000313" key="3">
    <source>
        <dbReference type="Proteomes" id="UP000318943"/>
    </source>
</evidence>
<dbReference type="AlphaFoldDB" id="A0AAE9I492"/>
<dbReference type="RefSeq" id="WP_144198631.1">
    <property type="nucleotide sequence ID" value="NZ_CP097331.1"/>
</dbReference>
<dbReference type="EMBL" id="CP097331">
    <property type="protein sequence ID" value="URF07488.1"/>
    <property type="molecule type" value="Genomic_DNA"/>
</dbReference>
<evidence type="ECO:0000313" key="1">
    <source>
        <dbReference type="EMBL" id="TSP11881.1"/>
    </source>
</evidence>
<reference evidence="1 3" key="1">
    <citation type="submission" date="2019-05" db="EMBL/GenBank/DDBJ databases">
        <title>Whole genome sequence analysis of Cupriavidus campinensis S14E4C strain.</title>
        <authorList>
            <person name="Abbaszade G."/>
            <person name="Szabo A."/>
            <person name="Toumi M."/>
            <person name="Toth E."/>
        </authorList>
    </citation>
    <scope>NUCLEOTIDE SEQUENCE [LARGE SCALE GENOMIC DNA]</scope>
    <source>
        <strain evidence="1 3">S14E4C</strain>
    </source>
</reference>
<name>A0AAE9I492_9BURK</name>
<evidence type="ECO:0000313" key="4">
    <source>
        <dbReference type="Proteomes" id="UP001056132"/>
    </source>
</evidence>
<dbReference type="EMBL" id="VCIZ01000008">
    <property type="protein sequence ID" value="TSP11881.1"/>
    <property type="molecule type" value="Genomic_DNA"/>
</dbReference>